<dbReference type="SUPFAM" id="SSF141571">
    <property type="entry name" value="Pentapeptide repeat-like"/>
    <property type="match status" value="1"/>
</dbReference>
<keyword evidence="2" id="KW-1185">Reference proteome</keyword>
<name>A0ABQ6I2A0_9MICO</name>
<evidence type="ECO:0008006" key="3">
    <source>
        <dbReference type="Google" id="ProtNLM"/>
    </source>
</evidence>
<accession>A0ABQ6I2A0</accession>
<comment type="caution">
    <text evidence="1">The sequence shown here is derived from an EMBL/GenBank/DDBJ whole genome shotgun (WGS) entry which is preliminary data.</text>
</comment>
<proteinExistence type="predicted"/>
<dbReference type="EMBL" id="BSUK01000001">
    <property type="protein sequence ID" value="GMA24391.1"/>
    <property type="molecule type" value="Genomic_DNA"/>
</dbReference>
<gene>
    <name evidence="1" type="ORF">GCM10025864_21500</name>
</gene>
<reference evidence="2" key="1">
    <citation type="journal article" date="2019" name="Int. J. Syst. Evol. Microbiol.">
        <title>The Global Catalogue of Microorganisms (GCM) 10K type strain sequencing project: providing services to taxonomists for standard genome sequencing and annotation.</title>
        <authorList>
            <consortium name="The Broad Institute Genomics Platform"/>
            <consortium name="The Broad Institute Genome Sequencing Center for Infectious Disease"/>
            <person name="Wu L."/>
            <person name="Ma J."/>
        </authorList>
    </citation>
    <scope>NUCLEOTIDE SEQUENCE [LARGE SCALE GENOMIC DNA]</scope>
    <source>
        <strain evidence="2">NBRC 106348</strain>
    </source>
</reference>
<organism evidence="1 2">
    <name type="scientific">Luteimicrobium album</name>
    <dbReference type="NCBI Taxonomy" id="1054550"/>
    <lineage>
        <taxon>Bacteria</taxon>
        <taxon>Bacillati</taxon>
        <taxon>Actinomycetota</taxon>
        <taxon>Actinomycetes</taxon>
        <taxon>Micrococcales</taxon>
        <taxon>Luteimicrobium</taxon>
    </lineage>
</organism>
<protein>
    <recommendedName>
        <fullName evidence="3">Pentapeptide repeat-containing protein</fullName>
    </recommendedName>
</protein>
<evidence type="ECO:0000313" key="1">
    <source>
        <dbReference type="EMBL" id="GMA24391.1"/>
    </source>
</evidence>
<dbReference type="Proteomes" id="UP001157091">
    <property type="component" value="Unassembled WGS sequence"/>
</dbReference>
<evidence type="ECO:0000313" key="2">
    <source>
        <dbReference type="Proteomes" id="UP001157091"/>
    </source>
</evidence>
<dbReference type="Gene3D" id="2.160.20.80">
    <property type="entry name" value="E3 ubiquitin-protein ligase SopA"/>
    <property type="match status" value="1"/>
</dbReference>
<dbReference type="RefSeq" id="WP_284293207.1">
    <property type="nucleotide sequence ID" value="NZ_BSUK01000001.1"/>
</dbReference>
<sequence length="200" mass="21392">MPFVLEPESYVDDVTLDGDDLTGQDGTDSRVDGCTWRGVRLDEVVLRHARLGDTTLDTVSATTLDVTSGDWLDVVVRDSRLGGVPAFDADWRRVRITGGKIDYLNLRDARLTDVTLEGVAIGELDLTGAKAAKLVLRDVTVRELVVDRATLTGADLTGLATGALRVLRGVSGLRGARITGTQALDLLPALTDHVGLVVDE</sequence>